<evidence type="ECO:0000313" key="2">
    <source>
        <dbReference type="EMBL" id="KAK7255139.1"/>
    </source>
</evidence>
<reference evidence="2 3" key="1">
    <citation type="submission" date="2024-01" db="EMBL/GenBank/DDBJ databases">
        <title>The genomes of 5 underutilized Papilionoideae crops provide insights into root nodulation and disease resistanc.</title>
        <authorList>
            <person name="Yuan L."/>
        </authorList>
    </citation>
    <scope>NUCLEOTIDE SEQUENCE [LARGE SCALE GENOMIC DNA]</scope>
    <source>
        <strain evidence="2">ZHUSHIDOU_FW_LH</strain>
        <tissue evidence="2">Leaf</tissue>
    </source>
</reference>
<keyword evidence="1" id="KW-1133">Transmembrane helix</keyword>
<keyword evidence="1" id="KW-0472">Membrane</keyword>
<accession>A0AAN9EDV3</accession>
<sequence>MDLNMFISRNALTTFYESNYCLGSFLCLFYVMDAYQLLKETNFKVNYAISIPLSLFSILIIVFRLHKP</sequence>
<protein>
    <submittedName>
        <fullName evidence="2">Uncharacterized protein</fullName>
    </submittedName>
</protein>
<keyword evidence="3" id="KW-1185">Reference proteome</keyword>
<evidence type="ECO:0000256" key="1">
    <source>
        <dbReference type="SAM" id="Phobius"/>
    </source>
</evidence>
<organism evidence="2 3">
    <name type="scientific">Crotalaria pallida</name>
    <name type="common">Smooth rattlebox</name>
    <name type="synonym">Crotalaria striata</name>
    <dbReference type="NCBI Taxonomy" id="3830"/>
    <lineage>
        <taxon>Eukaryota</taxon>
        <taxon>Viridiplantae</taxon>
        <taxon>Streptophyta</taxon>
        <taxon>Embryophyta</taxon>
        <taxon>Tracheophyta</taxon>
        <taxon>Spermatophyta</taxon>
        <taxon>Magnoliopsida</taxon>
        <taxon>eudicotyledons</taxon>
        <taxon>Gunneridae</taxon>
        <taxon>Pentapetalae</taxon>
        <taxon>rosids</taxon>
        <taxon>fabids</taxon>
        <taxon>Fabales</taxon>
        <taxon>Fabaceae</taxon>
        <taxon>Papilionoideae</taxon>
        <taxon>50 kb inversion clade</taxon>
        <taxon>genistoids sensu lato</taxon>
        <taxon>core genistoids</taxon>
        <taxon>Crotalarieae</taxon>
        <taxon>Crotalaria</taxon>
    </lineage>
</organism>
<keyword evidence="1" id="KW-0812">Transmembrane</keyword>
<dbReference type="EMBL" id="JAYWIO010000006">
    <property type="protein sequence ID" value="KAK7255139.1"/>
    <property type="molecule type" value="Genomic_DNA"/>
</dbReference>
<feature type="transmembrane region" description="Helical" evidence="1">
    <location>
        <begin position="44"/>
        <end position="65"/>
    </location>
</feature>
<comment type="caution">
    <text evidence="2">The sequence shown here is derived from an EMBL/GenBank/DDBJ whole genome shotgun (WGS) entry which is preliminary data.</text>
</comment>
<proteinExistence type="predicted"/>
<feature type="transmembrane region" description="Helical" evidence="1">
    <location>
        <begin position="20"/>
        <end position="38"/>
    </location>
</feature>
<name>A0AAN9EDV3_CROPI</name>
<gene>
    <name evidence="2" type="ORF">RIF29_28543</name>
</gene>
<dbReference type="Proteomes" id="UP001372338">
    <property type="component" value="Unassembled WGS sequence"/>
</dbReference>
<evidence type="ECO:0000313" key="3">
    <source>
        <dbReference type="Proteomes" id="UP001372338"/>
    </source>
</evidence>
<dbReference type="AlphaFoldDB" id="A0AAN9EDV3"/>